<evidence type="ECO:0000256" key="3">
    <source>
        <dbReference type="ARBA" id="ARBA00022737"/>
    </source>
</evidence>
<gene>
    <name evidence="7" type="ORF">Pmar_PMAR001864</name>
</gene>
<dbReference type="PANTHER" id="PTHR12546">
    <property type="entry name" value="FER-1-LIKE"/>
    <property type="match status" value="1"/>
</dbReference>
<keyword evidence="8" id="KW-1185">Reference proteome</keyword>
<keyword evidence="4" id="KW-1133">Transmembrane helix</keyword>
<dbReference type="Pfam" id="PF00168">
    <property type="entry name" value="C2"/>
    <property type="match status" value="1"/>
</dbReference>
<name>C5LFX5_PERM5</name>
<proteinExistence type="predicted"/>
<dbReference type="InterPro" id="IPR037721">
    <property type="entry name" value="Ferlin"/>
</dbReference>
<dbReference type="OrthoDB" id="270970at2759"/>
<keyword evidence="2" id="KW-0812">Transmembrane</keyword>
<feature type="domain" description="C2" evidence="6">
    <location>
        <begin position="42"/>
        <end position="163"/>
    </location>
</feature>
<keyword evidence="5" id="KW-0472">Membrane</keyword>
<evidence type="ECO:0000313" key="8">
    <source>
        <dbReference type="Proteomes" id="UP000007800"/>
    </source>
</evidence>
<evidence type="ECO:0000256" key="2">
    <source>
        <dbReference type="ARBA" id="ARBA00022692"/>
    </source>
</evidence>
<evidence type="ECO:0000256" key="5">
    <source>
        <dbReference type="ARBA" id="ARBA00023136"/>
    </source>
</evidence>
<dbReference type="InterPro" id="IPR000008">
    <property type="entry name" value="C2_dom"/>
</dbReference>
<dbReference type="InterPro" id="IPR035892">
    <property type="entry name" value="C2_domain_sf"/>
</dbReference>
<evidence type="ECO:0000313" key="7">
    <source>
        <dbReference type="EMBL" id="EER04356.1"/>
    </source>
</evidence>
<dbReference type="GeneID" id="9037009"/>
<dbReference type="SUPFAM" id="SSF49562">
    <property type="entry name" value="C2 domain (Calcium/lipid-binding domain, CaLB)"/>
    <property type="match status" value="1"/>
</dbReference>
<dbReference type="Gene3D" id="2.60.40.150">
    <property type="entry name" value="C2 domain"/>
    <property type="match status" value="1"/>
</dbReference>
<reference evidence="7 8" key="1">
    <citation type="submission" date="2008-07" db="EMBL/GenBank/DDBJ databases">
        <authorList>
            <person name="El-Sayed N."/>
            <person name="Caler E."/>
            <person name="Inman J."/>
            <person name="Amedeo P."/>
            <person name="Hass B."/>
            <person name="Wortman J."/>
        </authorList>
    </citation>
    <scope>NUCLEOTIDE SEQUENCE [LARGE SCALE GENOMIC DNA]</scope>
    <source>
        <strain evidence="8">ATCC 50983 / TXsc</strain>
    </source>
</reference>
<dbReference type="Proteomes" id="UP000007800">
    <property type="component" value="Unassembled WGS sequence"/>
</dbReference>
<evidence type="ECO:0000256" key="4">
    <source>
        <dbReference type="ARBA" id="ARBA00022989"/>
    </source>
</evidence>
<dbReference type="PANTHER" id="PTHR12546:SF33">
    <property type="entry name" value="SPERM VESICLE FUSION PROTEIN FER-1"/>
    <property type="match status" value="1"/>
</dbReference>
<sequence length="186" mass="20726">MSFPEKPGDVRGYVNVSVGIYGPGDDVPSGFRLISDEDEAVSSITERVLQTPDSKFNLVMLNFNVYKAENLPKKGGGGVFGRTATCSPYVIVSFAGVKLQTKVIVDNSRPVWNECLRVPVMCPTWDQNVLIEIMSQGDRNEMIAAADFDFQAIYDKGMQTRWVNLYYSFEGEEPPPQVNDEPLESE</sequence>
<dbReference type="RefSeq" id="XP_002772540.1">
    <property type="nucleotide sequence ID" value="XM_002772494.1"/>
</dbReference>
<comment type="subcellular location">
    <subcellularLocation>
        <location evidence="1">Membrane</location>
        <topology evidence="1">Single-pass membrane protein</topology>
    </subcellularLocation>
</comment>
<evidence type="ECO:0000256" key="1">
    <source>
        <dbReference type="ARBA" id="ARBA00004167"/>
    </source>
</evidence>
<dbReference type="GO" id="GO:0007009">
    <property type="term" value="P:plasma membrane organization"/>
    <property type="evidence" value="ECO:0007669"/>
    <property type="project" value="TreeGrafter"/>
</dbReference>
<dbReference type="PROSITE" id="PS50004">
    <property type="entry name" value="C2"/>
    <property type="match status" value="1"/>
</dbReference>
<dbReference type="InParanoid" id="C5LFX5"/>
<dbReference type="SMART" id="SM00239">
    <property type="entry name" value="C2"/>
    <property type="match status" value="1"/>
</dbReference>
<accession>C5LFX5</accession>
<evidence type="ECO:0000259" key="6">
    <source>
        <dbReference type="PROSITE" id="PS50004"/>
    </source>
</evidence>
<organism evidence="8">
    <name type="scientific">Perkinsus marinus (strain ATCC 50983 / TXsc)</name>
    <dbReference type="NCBI Taxonomy" id="423536"/>
    <lineage>
        <taxon>Eukaryota</taxon>
        <taxon>Sar</taxon>
        <taxon>Alveolata</taxon>
        <taxon>Perkinsozoa</taxon>
        <taxon>Perkinsea</taxon>
        <taxon>Perkinsida</taxon>
        <taxon>Perkinsidae</taxon>
        <taxon>Perkinsus</taxon>
    </lineage>
</organism>
<dbReference type="EMBL" id="GG681697">
    <property type="protein sequence ID" value="EER04356.1"/>
    <property type="molecule type" value="Genomic_DNA"/>
</dbReference>
<dbReference type="AlphaFoldDB" id="C5LFX5"/>
<dbReference type="GO" id="GO:0016020">
    <property type="term" value="C:membrane"/>
    <property type="evidence" value="ECO:0007669"/>
    <property type="project" value="UniProtKB-SubCell"/>
</dbReference>
<protein>
    <recommendedName>
        <fullName evidence="6">C2 domain-containing protein</fullName>
    </recommendedName>
</protein>
<keyword evidence="3" id="KW-0677">Repeat</keyword>